<keyword evidence="4" id="KW-1185">Reference proteome</keyword>
<protein>
    <recommendedName>
        <fullName evidence="5">Lipoprotein</fullName>
    </recommendedName>
</protein>
<comment type="caution">
    <text evidence="3">The sequence shown here is derived from an EMBL/GenBank/DDBJ whole genome shotgun (WGS) entry which is preliminary data.</text>
</comment>
<dbReference type="RefSeq" id="WP_133594506.1">
    <property type="nucleotide sequence ID" value="NZ_SNVV01000023.1"/>
</dbReference>
<dbReference type="Proteomes" id="UP000295129">
    <property type="component" value="Unassembled WGS sequence"/>
</dbReference>
<sequence length="172" mass="18793">MATASRLRLPPRLAAGLAATLLLAACGTPGPKPGGDNAPVPEEVLERPSEAKSQLKPMPIEPLNVKADCAFTDEAGYSARTRLDISYAEVRAFSARVDVPRRGNCHFDLADFHQVKREPHVELRARDGCTVSMWEQGDQVTVAFTQCAGRCSRGTFEYVWPILLDRSSGQCH</sequence>
<evidence type="ECO:0008006" key="5">
    <source>
        <dbReference type="Google" id="ProtNLM"/>
    </source>
</evidence>
<dbReference type="EMBL" id="SNVV01000023">
    <property type="protein sequence ID" value="TDN47003.1"/>
    <property type="molecule type" value="Genomic_DNA"/>
</dbReference>
<reference evidence="3 4" key="1">
    <citation type="submission" date="2019-03" db="EMBL/GenBank/DDBJ databases">
        <title>Genomic Encyclopedia of Type Strains, Phase IV (KMG-IV): sequencing the most valuable type-strain genomes for metagenomic binning, comparative biology and taxonomic classification.</title>
        <authorList>
            <person name="Goeker M."/>
        </authorList>
    </citation>
    <scope>NUCLEOTIDE SEQUENCE [LARGE SCALE GENOMIC DNA]</scope>
    <source>
        <strain evidence="3 4">DSM 12121</strain>
    </source>
</reference>
<feature type="chain" id="PRO_5020241183" description="Lipoprotein" evidence="2">
    <location>
        <begin position="25"/>
        <end position="172"/>
    </location>
</feature>
<feature type="signal peptide" evidence="2">
    <location>
        <begin position="1"/>
        <end position="24"/>
    </location>
</feature>
<feature type="region of interest" description="Disordered" evidence="1">
    <location>
        <begin position="30"/>
        <end position="54"/>
    </location>
</feature>
<dbReference type="OrthoDB" id="8526496at2"/>
<proteinExistence type="predicted"/>
<evidence type="ECO:0000313" key="3">
    <source>
        <dbReference type="EMBL" id="TDN47003.1"/>
    </source>
</evidence>
<accession>A0A4R6DQ42</accession>
<evidence type="ECO:0000256" key="1">
    <source>
        <dbReference type="SAM" id="MobiDB-lite"/>
    </source>
</evidence>
<keyword evidence="2" id="KW-0732">Signal</keyword>
<name>A0A4R6DQ42_9RHOO</name>
<dbReference type="AlphaFoldDB" id="A0A4R6DQ42"/>
<evidence type="ECO:0000256" key="2">
    <source>
        <dbReference type="SAM" id="SignalP"/>
    </source>
</evidence>
<gene>
    <name evidence="3" type="ORF">C7389_12377</name>
</gene>
<evidence type="ECO:0000313" key="4">
    <source>
        <dbReference type="Proteomes" id="UP000295129"/>
    </source>
</evidence>
<dbReference type="PROSITE" id="PS51257">
    <property type="entry name" value="PROKAR_LIPOPROTEIN"/>
    <property type="match status" value="1"/>
</dbReference>
<organism evidence="3 4">
    <name type="scientific">Azoarcus indigens</name>
    <dbReference type="NCBI Taxonomy" id="29545"/>
    <lineage>
        <taxon>Bacteria</taxon>
        <taxon>Pseudomonadati</taxon>
        <taxon>Pseudomonadota</taxon>
        <taxon>Betaproteobacteria</taxon>
        <taxon>Rhodocyclales</taxon>
        <taxon>Zoogloeaceae</taxon>
        <taxon>Azoarcus</taxon>
    </lineage>
</organism>